<protein>
    <submittedName>
        <fullName evidence="3">Porin family protein</fullName>
    </submittedName>
</protein>
<reference evidence="4" key="1">
    <citation type="journal article" date="2019" name="Int. J. Syst. Evol. Microbiol.">
        <title>The Global Catalogue of Microorganisms (GCM) 10K type strain sequencing project: providing services to taxonomists for standard genome sequencing and annotation.</title>
        <authorList>
            <consortium name="The Broad Institute Genomics Platform"/>
            <consortium name="The Broad Institute Genome Sequencing Center for Infectious Disease"/>
            <person name="Wu L."/>
            <person name="Ma J."/>
        </authorList>
    </citation>
    <scope>NUCLEOTIDE SEQUENCE [LARGE SCALE GENOMIC DNA]</scope>
    <source>
        <strain evidence="4">CGMCC 4.1782</strain>
    </source>
</reference>
<comment type="caution">
    <text evidence="3">The sequence shown here is derived from an EMBL/GenBank/DDBJ whole genome shotgun (WGS) entry which is preliminary data.</text>
</comment>
<proteinExistence type="predicted"/>
<evidence type="ECO:0000313" key="3">
    <source>
        <dbReference type="EMBL" id="MFD2245509.1"/>
    </source>
</evidence>
<dbReference type="SUPFAM" id="SSF56925">
    <property type="entry name" value="OMPA-like"/>
    <property type="match status" value="1"/>
</dbReference>
<keyword evidence="1" id="KW-0732">Signal</keyword>
<evidence type="ECO:0000256" key="1">
    <source>
        <dbReference type="SAM" id="SignalP"/>
    </source>
</evidence>
<organism evidence="3 4">
    <name type="scientific">Pontibacter ruber</name>
    <dbReference type="NCBI Taxonomy" id="1343895"/>
    <lineage>
        <taxon>Bacteria</taxon>
        <taxon>Pseudomonadati</taxon>
        <taxon>Bacteroidota</taxon>
        <taxon>Cytophagia</taxon>
        <taxon>Cytophagales</taxon>
        <taxon>Hymenobacteraceae</taxon>
        <taxon>Pontibacter</taxon>
    </lineage>
</organism>
<keyword evidence="4" id="KW-1185">Reference proteome</keyword>
<feature type="signal peptide" evidence="1">
    <location>
        <begin position="1"/>
        <end position="21"/>
    </location>
</feature>
<dbReference type="InterPro" id="IPR011250">
    <property type="entry name" value="OMP/PagP_B-barrel"/>
</dbReference>
<evidence type="ECO:0000313" key="4">
    <source>
        <dbReference type="Proteomes" id="UP001597374"/>
    </source>
</evidence>
<dbReference type="EMBL" id="JBHUIM010000001">
    <property type="protein sequence ID" value="MFD2245509.1"/>
    <property type="molecule type" value="Genomic_DNA"/>
</dbReference>
<dbReference type="InterPro" id="IPR025665">
    <property type="entry name" value="Beta-barrel_OMP_2"/>
</dbReference>
<evidence type="ECO:0000259" key="2">
    <source>
        <dbReference type="Pfam" id="PF13568"/>
    </source>
</evidence>
<accession>A0ABW5CU93</accession>
<dbReference type="RefSeq" id="WP_250429022.1">
    <property type="nucleotide sequence ID" value="NZ_JALPRR010000002.1"/>
</dbReference>
<feature type="chain" id="PRO_5047305753" evidence="1">
    <location>
        <begin position="22"/>
        <end position="213"/>
    </location>
</feature>
<dbReference type="Pfam" id="PF13568">
    <property type="entry name" value="OMP_b-brl_2"/>
    <property type="match status" value="1"/>
</dbReference>
<sequence length="213" mass="23012">MKIKILLSLLFVVAFGYTSSAQSVSVGPRVGATFAKISVSDDENGISNDDIKYNPGIQFGAVANFMINDMLSIQPELLYIQKGYKIGEDEAYLKGRANYIELPILAKVAFGTEQLHGFATGGPTAGYWASGKASMEFDGTKASEEYEFDDEDNRFELGASFGVGIAYKVGPGELNLDLRYGLGFTNLYDTEGDGSKTRNNVLGISLAYLFGAK</sequence>
<dbReference type="Proteomes" id="UP001597374">
    <property type="component" value="Unassembled WGS sequence"/>
</dbReference>
<name>A0ABW5CU93_9BACT</name>
<gene>
    <name evidence="3" type="ORF">ACFSKP_04530</name>
</gene>
<feature type="domain" description="Outer membrane protein beta-barrel" evidence="2">
    <location>
        <begin position="21"/>
        <end position="188"/>
    </location>
</feature>